<evidence type="ECO:0000313" key="3">
    <source>
        <dbReference type="EMBL" id="VDO70284.1"/>
    </source>
</evidence>
<dbReference type="InterPro" id="IPR055352">
    <property type="entry name" value="CCD_aECM"/>
</dbReference>
<dbReference type="OrthoDB" id="5778813at2759"/>
<dbReference type="EMBL" id="UZAH01025772">
    <property type="protein sequence ID" value="VDO70284.1"/>
    <property type="molecule type" value="Genomic_DNA"/>
</dbReference>
<keyword evidence="1" id="KW-0732">Signal</keyword>
<feature type="domain" description="aECM cysteine-cradle" evidence="2">
    <location>
        <begin position="114"/>
        <end position="166"/>
    </location>
</feature>
<accession>A0A3P7YFZ2</accession>
<dbReference type="AlphaFoldDB" id="A0A183FJ06"/>
<reference evidence="3 4" key="1">
    <citation type="submission" date="2018-11" db="EMBL/GenBank/DDBJ databases">
        <authorList>
            <consortium name="Pathogen Informatics"/>
        </authorList>
    </citation>
    <scope>NUCLEOTIDE SEQUENCE [LARGE SCALE GENOMIC DNA]</scope>
</reference>
<dbReference type="PANTHER" id="PTHR37435">
    <property type="entry name" value="PROTEIN CBG14344"/>
    <property type="match status" value="1"/>
</dbReference>
<reference evidence="5" key="2">
    <citation type="submission" date="2019-09" db="UniProtKB">
        <authorList>
            <consortium name="WormBaseParasite"/>
        </authorList>
    </citation>
    <scope>IDENTIFICATION</scope>
</reference>
<name>A0A183FJ06_HELPZ</name>
<dbReference type="WBParaSite" id="HPBE_0000693801-mRNA-1">
    <property type="protein sequence ID" value="HPBE_0000693801-mRNA-1"/>
    <property type="gene ID" value="HPBE_0000693801"/>
</dbReference>
<feature type="signal peptide" evidence="1">
    <location>
        <begin position="1"/>
        <end position="18"/>
    </location>
</feature>
<evidence type="ECO:0000313" key="5">
    <source>
        <dbReference type="WBParaSite" id="HPBE_0000693801-mRNA-1"/>
    </source>
</evidence>
<dbReference type="PANTHER" id="PTHR37435:SF5">
    <property type="entry name" value="SECRETED PROTEIN"/>
    <property type="match status" value="1"/>
</dbReference>
<evidence type="ECO:0000256" key="1">
    <source>
        <dbReference type="SAM" id="SignalP"/>
    </source>
</evidence>
<gene>
    <name evidence="3" type="ORF">HPBE_LOCUS6939</name>
</gene>
<sequence>MNLLLALAACFAVAYGYGSKNSLKTKKYKCLEIADDMEIQLVPKRPTWQPEEEELRSIGSAQIGNQQVSEEVIETPQAHKVTLAKARAANTEHLSQKPHDVPRDKDGRPLLLSPSHCKQVKHYATSYGVTDVLSWVERNCSFAKMFLPTATCEEINLLVASCYKNKYL</sequence>
<organism evidence="4 5">
    <name type="scientific">Heligmosomoides polygyrus</name>
    <name type="common">Parasitic roundworm</name>
    <dbReference type="NCBI Taxonomy" id="6339"/>
    <lineage>
        <taxon>Eukaryota</taxon>
        <taxon>Metazoa</taxon>
        <taxon>Ecdysozoa</taxon>
        <taxon>Nematoda</taxon>
        <taxon>Chromadorea</taxon>
        <taxon>Rhabditida</taxon>
        <taxon>Rhabditina</taxon>
        <taxon>Rhabditomorpha</taxon>
        <taxon>Strongyloidea</taxon>
        <taxon>Heligmosomidae</taxon>
        <taxon>Heligmosomoides</taxon>
    </lineage>
</organism>
<dbReference type="Proteomes" id="UP000050761">
    <property type="component" value="Unassembled WGS sequence"/>
</dbReference>
<dbReference type="Pfam" id="PF23626">
    <property type="entry name" value="CCD_aECM"/>
    <property type="match status" value="1"/>
</dbReference>
<evidence type="ECO:0000259" key="2">
    <source>
        <dbReference type="Pfam" id="PF23626"/>
    </source>
</evidence>
<evidence type="ECO:0000313" key="4">
    <source>
        <dbReference type="Proteomes" id="UP000050761"/>
    </source>
</evidence>
<keyword evidence="4" id="KW-1185">Reference proteome</keyword>
<feature type="chain" id="PRO_5044551441" evidence="1">
    <location>
        <begin position="19"/>
        <end position="168"/>
    </location>
</feature>
<proteinExistence type="predicted"/>
<protein>
    <submittedName>
        <fullName evidence="5">Secreted protein</fullName>
    </submittedName>
</protein>
<accession>A0A183FJ06</accession>